<dbReference type="AlphaFoldDB" id="A0AAV4AFM3"/>
<gene>
    <name evidence="1" type="ORF">PoB_003173400</name>
</gene>
<dbReference type="EMBL" id="BLXT01003747">
    <property type="protein sequence ID" value="GFO05229.1"/>
    <property type="molecule type" value="Genomic_DNA"/>
</dbReference>
<evidence type="ECO:0000313" key="1">
    <source>
        <dbReference type="EMBL" id="GFO05229.1"/>
    </source>
</evidence>
<reference evidence="1 2" key="1">
    <citation type="journal article" date="2021" name="Elife">
        <title>Chloroplast acquisition without the gene transfer in kleptoplastic sea slugs, Plakobranchus ocellatus.</title>
        <authorList>
            <person name="Maeda T."/>
            <person name="Takahashi S."/>
            <person name="Yoshida T."/>
            <person name="Shimamura S."/>
            <person name="Takaki Y."/>
            <person name="Nagai Y."/>
            <person name="Toyoda A."/>
            <person name="Suzuki Y."/>
            <person name="Arimoto A."/>
            <person name="Ishii H."/>
            <person name="Satoh N."/>
            <person name="Nishiyama T."/>
            <person name="Hasebe M."/>
            <person name="Maruyama T."/>
            <person name="Minagawa J."/>
            <person name="Obokata J."/>
            <person name="Shigenobu S."/>
        </authorList>
    </citation>
    <scope>NUCLEOTIDE SEQUENCE [LARGE SCALE GENOMIC DNA]</scope>
</reference>
<proteinExistence type="predicted"/>
<evidence type="ECO:0000313" key="2">
    <source>
        <dbReference type="Proteomes" id="UP000735302"/>
    </source>
</evidence>
<protein>
    <submittedName>
        <fullName evidence="1">Uncharacterized protein</fullName>
    </submittedName>
</protein>
<organism evidence="1 2">
    <name type="scientific">Plakobranchus ocellatus</name>
    <dbReference type="NCBI Taxonomy" id="259542"/>
    <lineage>
        <taxon>Eukaryota</taxon>
        <taxon>Metazoa</taxon>
        <taxon>Spiralia</taxon>
        <taxon>Lophotrochozoa</taxon>
        <taxon>Mollusca</taxon>
        <taxon>Gastropoda</taxon>
        <taxon>Heterobranchia</taxon>
        <taxon>Euthyneura</taxon>
        <taxon>Panpulmonata</taxon>
        <taxon>Sacoglossa</taxon>
        <taxon>Placobranchoidea</taxon>
        <taxon>Plakobranchidae</taxon>
        <taxon>Plakobranchus</taxon>
    </lineage>
</organism>
<name>A0AAV4AFM3_9GAST</name>
<comment type="caution">
    <text evidence="1">The sequence shown here is derived from an EMBL/GenBank/DDBJ whole genome shotgun (WGS) entry which is preliminary data.</text>
</comment>
<dbReference type="Proteomes" id="UP000735302">
    <property type="component" value="Unassembled WGS sequence"/>
</dbReference>
<accession>A0AAV4AFM3</accession>
<sequence length="81" mass="8925">MTNREATGINLSDRSKLPFSKMVTFVWTKGKTFVYPSQRSVWRISGNIGTIISSSQMTGQGQMPVMVSQNVGHLTNSNSNT</sequence>
<keyword evidence="2" id="KW-1185">Reference proteome</keyword>